<protein>
    <submittedName>
        <fullName evidence="1">8942_t:CDS:1</fullName>
    </submittedName>
</protein>
<sequence>MSNRMVKKLDLKITEPSSTMVVTANGARVRALGKVVEVELYVQYDYKVAKIPISCNGENPPMEPEDEEDEGTFDEFEFEDESLEEAEGYFTCKTSGIELFGNPWEDCHSPATYLSYVEELLSNEPEPEPEEEEFLEVKLEKSMCSSSLPLEQCQRALEKLDSEKDIFARDINDLGQMDVLVHEIDTGNAVPIKQAPYRAAPSVREFIRKEVENLKEKEYLENGYLPSTCNKDQQRWLKKKSEYFELKEGLLYKKDHRVKGRLFR</sequence>
<evidence type="ECO:0000313" key="1">
    <source>
        <dbReference type="EMBL" id="CAG8606066.1"/>
    </source>
</evidence>
<organism evidence="1 2">
    <name type="scientific">Cetraspora pellucida</name>
    <dbReference type="NCBI Taxonomy" id="1433469"/>
    <lineage>
        <taxon>Eukaryota</taxon>
        <taxon>Fungi</taxon>
        <taxon>Fungi incertae sedis</taxon>
        <taxon>Mucoromycota</taxon>
        <taxon>Glomeromycotina</taxon>
        <taxon>Glomeromycetes</taxon>
        <taxon>Diversisporales</taxon>
        <taxon>Gigasporaceae</taxon>
        <taxon>Cetraspora</taxon>
    </lineage>
</organism>
<proteinExistence type="predicted"/>
<reference evidence="1" key="1">
    <citation type="submission" date="2021-06" db="EMBL/GenBank/DDBJ databases">
        <authorList>
            <person name="Kallberg Y."/>
            <person name="Tangrot J."/>
            <person name="Rosling A."/>
        </authorList>
    </citation>
    <scope>NUCLEOTIDE SEQUENCE</scope>
    <source>
        <strain evidence="1">28 12/20/2015</strain>
    </source>
</reference>
<feature type="non-terminal residue" evidence="1">
    <location>
        <position position="264"/>
    </location>
</feature>
<comment type="caution">
    <text evidence="1">The sequence shown here is derived from an EMBL/GenBank/DDBJ whole genome shotgun (WGS) entry which is preliminary data.</text>
</comment>
<dbReference type="EMBL" id="CAJVPW010009514">
    <property type="protein sequence ID" value="CAG8606066.1"/>
    <property type="molecule type" value="Genomic_DNA"/>
</dbReference>
<gene>
    <name evidence="1" type="ORF">SPELUC_LOCUS7316</name>
</gene>
<accession>A0ACA9MSL3</accession>
<keyword evidence="2" id="KW-1185">Reference proteome</keyword>
<evidence type="ECO:0000313" key="2">
    <source>
        <dbReference type="Proteomes" id="UP000789366"/>
    </source>
</evidence>
<name>A0ACA9MSL3_9GLOM</name>
<dbReference type="Proteomes" id="UP000789366">
    <property type="component" value="Unassembled WGS sequence"/>
</dbReference>